<accession>A0A1R3RS13</accession>
<dbReference type="AlphaFoldDB" id="A0A1R3RS13"/>
<dbReference type="VEuPathDB" id="FungiDB:ASPCADRAFT_206104"/>
<protein>
    <submittedName>
        <fullName evidence="1">Uncharacterized protein</fullName>
    </submittedName>
</protein>
<sequence length="65" mass="7659">MSHHHTTFFFRCPPLLGIISFDPWYCATFVSRRFHPAYCIYTEAYVPVIFDSIDRNEGLPLNFAE</sequence>
<proteinExistence type="predicted"/>
<dbReference type="Proteomes" id="UP000188318">
    <property type="component" value="Unassembled WGS sequence"/>
</dbReference>
<reference evidence="2" key="1">
    <citation type="journal article" date="2017" name="Genome Biol.">
        <title>Comparative genomics reveals high biological diversity and specific adaptations in the industrially and medically important fungal genus Aspergillus.</title>
        <authorList>
            <person name="de Vries R.P."/>
            <person name="Riley R."/>
            <person name="Wiebenga A."/>
            <person name="Aguilar-Osorio G."/>
            <person name="Amillis S."/>
            <person name="Uchima C.A."/>
            <person name="Anderluh G."/>
            <person name="Asadollahi M."/>
            <person name="Askin M."/>
            <person name="Barry K."/>
            <person name="Battaglia E."/>
            <person name="Bayram O."/>
            <person name="Benocci T."/>
            <person name="Braus-Stromeyer S.A."/>
            <person name="Caldana C."/>
            <person name="Canovas D."/>
            <person name="Cerqueira G.C."/>
            <person name="Chen F."/>
            <person name="Chen W."/>
            <person name="Choi C."/>
            <person name="Clum A."/>
            <person name="Dos Santos R.A."/>
            <person name="Damasio A.R."/>
            <person name="Diallinas G."/>
            <person name="Emri T."/>
            <person name="Fekete E."/>
            <person name="Flipphi M."/>
            <person name="Freyberg S."/>
            <person name="Gallo A."/>
            <person name="Gournas C."/>
            <person name="Habgood R."/>
            <person name="Hainaut M."/>
            <person name="Harispe M.L."/>
            <person name="Henrissat B."/>
            <person name="Hilden K.S."/>
            <person name="Hope R."/>
            <person name="Hossain A."/>
            <person name="Karabika E."/>
            <person name="Karaffa L."/>
            <person name="Karanyi Z."/>
            <person name="Krasevec N."/>
            <person name="Kuo A."/>
            <person name="Kusch H."/>
            <person name="LaButti K."/>
            <person name="Lagendijk E.L."/>
            <person name="Lapidus A."/>
            <person name="Levasseur A."/>
            <person name="Lindquist E."/>
            <person name="Lipzen A."/>
            <person name="Logrieco A.F."/>
            <person name="MacCabe A."/>
            <person name="Maekelae M.R."/>
            <person name="Malavazi I."/>
            <person name="Melin P."/>
            <person name="Meyer V."/>
            <person name="Mielnichuk N."/>
            <person name="Miskei M."/>
            <person name="Molnar A.P."/>
            <person name="Mule G."/>
            <person name="Ngan C.Y."/>
            <person name="Orejas M."/>
            <person name="Orosz E."/>
            <person name="Ouedraogo J.P."/>
            <person name="Overkamp K.M."/>
            <person name="Park H.-S."/>
            <person name="Perrone G."/>
            <person name="Piumi F."/>
            <person name="Punt P.J."/>
            <person name="Ram A.F."/>
            <person name="Ramon A."/>
            <person name="Rauscher S."/>
            <person name="Record E."/>
            <person name="Riano-Pachon D.M."/>
            <person name="Robert V."/>
            <person name="Roehrig J."/>
            <person name="Ruller R."/>
            <person name="Salamov A."/>
            <person name="Salih N.S."/>
            <person name="Samson R.A."/>
            <person name="Sandor E."/>
            <person name="Sanguinetti M."/>
            <person name="Schuetze T."/>
            <person name="Sepcic K."/>
            <person name="Shelest E."/>
            <person name="Sherlock G."/>
            <person name="Sophianopoulou V."/>
            <person name="Squina F.M."/>
            <person name="Sun H."/>
            <person name="Susca A."/>
            <person name="Todd R.B."/>
            <person name="Tsang A."/>
            <person name="Unkles S.E."/>
            <person name="van de Wiele N."/>
            <person name="van Rossen-Uffink D."/>
            <person name="Oliveira J.V."/>
            <person name="Vesth T.C."/>
            <person name="Visser J."/>
            <person name="Yu J.-H."/>
            <person name="Zhou M."/>
            <person name="Andersen M.R."/>
            <person name="Archer D.B."/>
            <person name="Baker S.E."/>
            <person name="Benoit I."/>
            <person name="Brakhage A.A."/>
            <person name="Braus G.H."/>
            <person name="Fischer R."/>
            <person name="Frisvad J.C."/>
            <person name="Goldman G.H."/>
            <person name="Houbraken J."/>
            <person name="Oakley B."/>
            <person name="Pocsi I."/>
            <person name="Scazzocchio C."/>
            <person name="Seiboth B."/>
            <person name="vanKuyk P.A."/>
            <person name="Wortman J."/>
            <person name="Dyer P.S."/>
            <person name="Grigoriev I.V."/>
        </authorList>
    </citation>
    <scope>NUCLEOTIDE SEQUENCE [LARGE SCALE GENOMIC DNA]</scope>
    <source>
        <strain evidence="2">ITEM 5010</strain>
    </source>
</reference>
<keyword evidence="2" id="KW-1185">Reference proteome</keyword>
<evidence type="ECO:0000313" key="2">
    <source>
        <dbReference type="Proteomes" id="UP000188318"/>
    </source>
</evidence>
<evidence type="ECO:0000313" key="1">
    <source>
        <dbReference type="EMBL" id="OOF97285.1"/>
    </source>
</evidence>
<name>A0A1R3RS13_ASPC5</name>
<dbReference type="EMBL" id="KV907497">
    <property type="protein sequence ID" value="OOF97285.1"/>
    <property type="molecule type" value="Genomic_DNA"/>
</dbReference>
<gene>
    <name evidence="1" type="ORF">ASPCADRAFT_206104</name>
</gene>
<organism evidence="1 2">
    <name type="scientific">Aspergillus carbonarius (strain ITEM 5010)</name>
    <dbReference type="NCBI Taxonomy" id="602072"/>
    <lineage>
        <taxon>Eukaryota</taxon>
        <taxon>Fungi</taxon>
        <taxon>Dikarya</taxon>
        <taxon>Ascomycota</taxon>
        <taxon>Pezizomycotina</taxon>
        <taxon>Eurotiomycetes</taxon>
        <taxon>Eurotiomycetidae</taxon>
        <taxon>Eurotiales</taxon>
        <taxon>Aspergillaceae</taxon>
        <taxon>Aspergillus</taxon>
        <taxon>Aspergillus subgen. Circumdati</taxon>
    </lineage>
</organism>